<evidence type="ECO:0000256" key="1">
    <source>
        <dbReference type="SAM" id="MobiDB-lite"/>
    </source>
</evidence>
<evidence type="ECO:0000313" key="4">
    <source>
        <dbReference type="Proteomes" id="UP000308549"/>
    </source>
</evidence>
<dbReference type="Pfam" id="PF13921">
    <property type="entry name" value="Myb_DNA-bind_6"/>
    <property type="match status" value="1"/>
</dbReference>
<reference evidence="3 4" key="1">
    <citation type="submission" date="2017-03" db="EMBL/GenBank/DDBJ databases">
        <title>Genomes of endolithic fungi from Antarctica.</title>
        <authorList>
            <person name="Coleine C."/>
            <person name="Masonjones S."/>
            <person name="Stajich J.E."/>
        </authorList>
    </citation>
    <scope>NUCLEOTIDE SEQUENCE [LARGE SCALE GENOMIC DNA]</scope>
    <source>
        <strain evidence="3 4">CCFEE 6315</strain>
    </source>
</reference>
<sequence length="345" mass="36739">MGRLATNIAAVATDADNLPSGEKLPSVSFIDALLPRRCSNLASPREDKDKKPLDSNIGRKTYVTYYDVRKNRKGSKSIIAHKSPSPSAASGDGKGGGEEVGHGKKANKKDAEEKGGDGKGGGGGGGGDKKAEKDWTPEEDAKLKELKAANTSWKDIVAEMNRPKYQLQNRFKELSKADEGGGGGGGGKAENEQKDSGGGKKGKKGGGGGGADGEGEDNKPAKGKQGKKQDEAAVAAAVQKREDRQRKKAQASSKPDSSKAPSSNKPNPKPNNDHAPDARFTMSEWLTLQEDELFSFSELQCLSEIIMRDQKQSWLRIASGFFDLTGRKVHPEDVREKFEGMAGLG</sequence>
<dbReference type="EMBL" id="NAJL01000039">
    <property type="protein sequence ID" value="TKA24956.1"/>
    <property type="molecule type" value="Genomic_DNA"/>
</dbReference>
<dbReference type="PROSITE" id="PS50090">
    <property type="entry name" value="MYB_LIKE"/>
    <property type="match status" value="1"/>
</dbReference>
<dbReference type="InterPro" id="IPR001005">
    <property type="entry name" value="SANT/Myb"/>
</dbReference>
<evidence type="ECO:0000259" key="2">
    <source>
        <dbReference type="PROSITE" id="PS50090"/>
    </source>
</evidence>
<accession>A0A4U0TSN7</accession>
<protein>
    <recommendedName>
        <fullName evidence="2">Myb-like domain-containing protein</fullName>
    </recommendedName>
</protein>
<name>A0A4U0TSN7_9PEZI</name>
<keyword evidence="4" id="KW-1185">Reference proteome</keyword>
<dbReference type="Gene3D" id="1.10.10.60">
    <property type="entry name" value="Homeodomain-like"/>
    <property type="match status" value="1"/>
</dbReference>
<feature type="compositionally biased region" description="Basic and acidic residues" evidence="1">
    <location>
        <begin position="170"/>
        <end position="179"/>
    </location>
</feature>
<gene>
    <name evidence="3" type="ORF">B0A50_06054</name>
</gene>
<feature type="compositionally biased region" description="Basic and acidic residues" evidence="1">
    <location>
        <begin position="95"/>
        <end position="117"/>
    </location>
</feature>
<feature type="region of interest" description="Disordered" evidence="1">
    <location>
        <begin position="74"/>
        <end position="278"/>
    </location>
</feature>
<feature type="compositionally biased region" description="Basic and acidic residues" evidence="1">
    <location>
        <begin position="189"/>
        <end position="198"/>
    </location>
</feature>
<feature type="compositionally biased region" description="Low complexity" evidence="1">
    <location>
        <begin position="82"/>
        <end position="91"/>
    </location>
</feature>
<dbReference type="OrthoDB" id="5427780at2759"/>
<dbReference type="Proteomes" id="UP000308549">
    <property type="component" value="Unassembled WGS sequence"/>
</dbReference>
<feature type="domain" description="Myb-like" evidence="2">
    <location>
        <begin position="127"/>
        <end position="175"/>
    </location>
</feature>
<feature type="compositionally biased region" description="Basic and acidic residues" evidence="1">
    <location>
        <begin position="127"/>
        <end position="147"/>
    </location>
</feature>
<proteinExistence type="predicted"/>
<feature type="compositionally biased region" description="Basic and acidic residues" evidence="1">
    <location>
        <begin position="44"/>
        <end position="53"/>
    </location>
</feature>
<feature type="region of interest" description="Disordered" evidence="1">
    <location>
        <begin position="36"/>
        <end position="56"/>
    </location>
</feature>
<dbReference type="SUPFAM" id="SSF46689">
    <property type="entry name" value="Homeodomain-like"/>
    <property type="match status" value="1"/>
</dbReference>
<organism evidence="3 4">
    <name type="scientific">Salinomyces thailandicus</name>
    <dbReference type="NCBI Taxonomy" id="706561"/>
    <lineage>
        <taxon>Eukaryota</taxon>
        <taxon>Fungi</taxon>
        <taxon>Dikarya</taxon>
        <taxon>Ascomycota</taxon>
        <taxon>Pezizomycotina</taxon>
        <taxon>Dothideomycetes</taxon>
        <taxon>Dothideomycetidae</taxon>
        <taxon>Mycosphaerellales</taxon>
        <taxon>Teratosphaeriaceae</taxon>
        <taxon>Salinomyces</taxon>
    </lineage>
</organism>
<evidence type="ECO:0000313" key="3">
    <source>
        <dbReference type="EMBL" id="TKA24956.1"/>
    </source>
</evidence>
<comment type="caution">
    <text evidence="3">The sequence shown here is derived from an EMBL/GenBank/DDBJ whole genome shotgun (WGS) entry which is preliminary data.</text>
</comment>
<dbReference type="AlphaFoldDB" id="A0A4U0TSN7"/>
<feature type="compositionally biased region" description="Low complexity" evidence="1">
    <location>
        <begin position="250"/>
        <end position="266"/>
    </location>
</feature>
<dbReference type="CDD" id="cd00167">
    <property type="entry name" value="SANT"/>
    <property type="match status" value="1"/>
</dbReference>
<dbReference type="InterPro" id="IPR009057">
    <property type="entry name" value="Homeodomain-like_sf"/>
</dbReference>